<gene>
    <name evidence="1" type="ORF">KK103_06640</name>
</gene>
<dbReference type="EMBL" id="JAHEWX010000006">
    <property type="protein sequence ID" value="MBT1541435.1"/>
    <property type="molecule type" value="Genomic_DNA"/>
</dbReference>
<name>A0A9Q2W2Z7_9MICO</name>
<protein>
    <submittedName>
        <fullName evidence="1">Uncharacterized protein</fullName>
    </submittedName>
</protein>
<evidence type="ECO:0000313" key="2">
    <source>
        <dbReference type="Proteomes" id="UP000709437"/>
    </source>
</evidence>
<accession>A0A9Q2W2Z7</accession>
<sequence>MPTNLQRFTVPPPAPERATEILDSTLAARGLEGAVPESAVPKIAAWLGNNPRAITAFVSCLASEQLDDLLDLDRSSWELGDTTRSPQLVEHLERLFWEKTVSRLSAASLTLAENLAVFRRPFKRDAVRAAAEGVQQWENSYTILTNSFIVERSGPVSVVNPVARQLLLASLNRNDKRLRAAHARASKFFARRVSVAEPTPRALVRTGSHYLEARHHLSLIGDNALVEDLSAKLRPVLRVASRYRTIDFDSVASVKTLTATLLGILAGTDSGEPEVRAILVQLLKSRAESGDDILALHHARIATRTLTDIDLWREFVRLAAVLETPLFLERTAQRALRLPDESASRIVREIAIELLIKDDIKRGLTVLDLALETLPSRYASYLQATKGFLLEKRGETDSAIDMLRSSMRALPRGEKVNTRNFEEACLLAYRAGRRAALRDLQSIPDLDGRRGSGLVAFAKMLEQMLDDDFLGAADTGRPHLDYIAVAAQVAFCELVSGNPAAARRTVASHPISNRSFAWLVAVIALCSEEPDVYVQAISACLRRAPTESEMENATLWLDLWDVEPDRPEPYPGFNYPRLPRQLTQLRDDLIFLSQSGSRLSLVDRNAVMLPTIVSGSWADARPVRTTTGTDHDVPVINPKALIHITMQQNQGGNSVETNNNFGSAGSIGSNSTNHGNVSQSNEGGVIALAQRLEALEDLMLHARMSPPDGGRTLAALEGAKEKLEAGDEISANAGLKSITKWLGEKVSNVAVGMSAGLILKSLGY</sequence>
<reference evidence="1" key="1">
    <citation type="submission" date="2021-05" db="EMBL/GenBank/DDBJ databases">
        <title>Whole genome sequence of Curtobacterium flaccumfaciens pv. flaccumfaciens strain CFBP 3417.</title>
        <authorList>
            <person name="Osdaghi E."/>
            <person name="Taghouti G."/>
            <person name="Portier P."/>
            <person name="Fazliarab A."/>
            <person name="Taghavi S.M."/>
            <person name="Briand M."/>
            <person name="Le-Saux M."/>
            <person name="Jacques M.-A."/>
        </authorList>
    </citation>
    <scope>NUCLEOTIDE SEQUENCE</scope>
    <source>
        <strain evidence="1">CFBP 3417</strain>
    </source>
</reference>
<comment type="caution">
    <text evidence="1">The sequence shown here is derived from an EMBL/GenBank/DDBJ whole genome shotgun (WGS) entry which is preliminary data.</text>
</comment>
<organism evidence="1 2">
    <name type="scientific">Curtobacterium flaccumfaciens pv. flaccumfaciens</name>
    <dbReference type="NCBI Taxonomy" id="138532"/>
    <lineage>
        <taxon>Bacteria</taxon>
        <taxon>Bacillati</taxon>
        <taxon>Actinomycetota</taxon>
        <taxon>Actinomycetes</taxon>
        <taxon>Micrococcales</taxon>
        <taxon>Microbacteriaceae</taxon>
        <taxon>Curtobacterium</taxon>
    </lineage>
</organism>
<dbReference type="Proteomes" id="UP000709437">
    <property type="component" value="Unassembled WGS sequence"/>
</dbReference>
<evidence type="ECO:0000313" key="1">
    <source>
        <dbReference type="EMBL" id="MBT1541435.1"/>
    </source>
</evidence>
<proteinExistence type="predicted"/>
<dbReference type="RefSeq" id="WP_214562621.1">
    <property type="nucleotide sequence ID" value="NZ_JAHEWX010000006.1"/>
</dbReference>
<dbReference type="AlphaFoldDB" id="A0A9Q2W2Z7"/>